<protein>
    <recommendedName>
        <fullName evidence="3">PAS domain-containing protein</fullName>
    </recommendedName>
</protein>
<keyword evidence="2" id="KW-1185">Reference proteome</keyword>
<dbReference type="Gramene" id="OMO76896">
    <property type="protein sequence ID" value="OMO76896"/>
    <property type="gene ID" value="CCACVL1_15355"/>
</dbReference>
<evidence type="ECO:0008006" key="3">
    <source>
        <dbReference type="Google" id="ProtNLM"/>
    </source>
</evidence>
<dbReference type="STRING" id="210143.A0A1R3I2T1"/>
<gene>
    <name evidence="1" type="ORF">CCACVL1_15355</name>
</gene>
<organism evidence="1 2">
    <name type="scientific">Corchorus capsularis</name>
    <name type="common">Jute</name>
    <dbReference type="NCBI Taxonomy" id="210143"/>
    <lineage>
        <taxon>Eukaryota</taxon>
        <taxon>Viridiplantae</taxon>
        <taxon>Streptophyta</taxon>
        <taxon>Embryophyta</taxon>
        <taxon>Tracheophyta</taxon>
        <taxon>Spermatophyta</taxon>
        <taxon>Magnoliopsida</taxon>
        <taxon>eudicotyledons</taxon>
        <taxon>Gunneridae</taxon>
        <taxon>Pentapetalae</taxon>
        <taxon>rosids</taxon>
        <taxon>malvids</taxon>
        <taxon>Malvales</taxon>
        <taxon>Malvaceae</taxon>
        <taxon>Grewioideae</taxon>
        <taxon>Apeibeae</taxon>
        <taxon>Corchorus</taxon>
    </lineage>
</organism>
<comment type="caution">
    <text evidence="1">The sequence shown here is derived from an EMBL/GenBank/DDBJ whole genome shotgun (WGS) entry which is preliminary data.</text>
</comment>
<sequence>MTEINGPTTIFSIAWGKKNFDVVCFDRAAKDIFGCSAQEFFDFDTLHPFAVKSASDALVGEMFRITLKKAVKRDAEHLRMTEVVPLRSNFKPVIITLKEQYQAIYGAKD</sequence>
<evidence type="ECO:0000313" key="2">
    <source>
        <dbReference type="Proteomes" id="UP000188268"/>
    </source>
</evidence>
<evidence type="ECO:0000313" key="1">
    <source>
        <dbReference type="EMBL" id="OMO76896.1"/>
    </source>
</evidence>
<name>A0A1R3I2T1_COCAP</name>
<dbReference type="AlphaFoldDB" id="A0A1R3I2T1"/>
<proteinExistence type="predicted"/>
<accession>A0A1R3I2T1</accession>
<dbReference type="Proteomes" id="UP000188268">
    <property type="component" value="Unassembled WGS sequence"/>
</dbReference>
<dbReference type="EMBL" id="AWWV01010840">
    <property type="protein sequence ID" value="OMO76896.1"/>
    <property type="molecule type" value="Genomic_DNA"/>
</dbReference>
<reference evidence="1 2" key="1">
    <citation type="submission" date="2013-09" db="EMBL/GenBank/DDBJ databases">
        <title>Corchorus capsularis genome sequencing.</title>
        <authorList>
            <person name="Alam M."/>
            <person name="Haque M.S."/>
            <person name="Islam M.S."/>
            <person name="Emdad E.M."/>
            <person name="Islam M.M."/>
            <person name="Ahmed B."/>
            <person name="Halim A."/>
            <person name="Hossen Q.M.M."/>
            <person name="Hossain M.Z."/>
            <person name="Ahmed R."/>
            <person name="Khan M.M."/>
            <person name="Islam R."/>
            <person name="Rashid M.M."/>
            <person name="Khan S.A."/>
            <person name="Rahman M.S."/>
            <person name="Alam M."/>
        </authorList>
    </citation>
    <scope>NUCLEOTIDE SEQUENCE [LARGE SCALE GENOMIC DNA]</scope>
    <source>
        <strain evidence="2">cv. CVL-1</strain>
        <tissue evidence="1">Whole seedling</tissue>
    </source>
</reference>
<dbReference type="OrthoDB" id="1922776at2759"/>